<evidence type="ECO:0000256" key="6">
    <source>
        <dbReference type="ARBA" id="ARBA00023211"/>
    </source>
</evidence>
<organism evidence="8 9">
    <name type="scientific">Kouleothrix aurantiaca</name>
    <dbReference type="NCBI Taxonomy" id="186479"/>
    <lineage>
        <taxon>Bacteria</taxon>
        <taxon>Bacillati</taxon>
        <taxon>Chloroflexota</taxon>
        <taxon>Chloroflexia</taxon>
        <taxon>Chloroflexales</taxon>
        <taxon>Roseiflexineae</taxon>
        <taxon>Roseiflexaceae</taxon>
        <taxon>Kouleothrix</taxon>
    </lineage>
</organism>
<comment type="caution">
    <text evidence="8">The sequence shown here is derived from an EMBL/GenBank/DDBJ whole genome shotgun (WGS) entry which is preliminary data.</text>
</comment>
<protein>
    <recommendedName>
        <fullName evidence="7">Nudix hydrolase domain-containing protein</fullName>
    </recommendedName>
</protein>
<sequence length="138" mass="15141">MEDCVPVDDRVSQAEWRSRVRAAVQPGPPVPRDDLLLVRDDAGQLMRRFDPPPGAVPRLGAVLVLLYPDGNDLRFPLTVRSDKLPSHRGEVSLPGGAIDPEDAGVEDAALRECYEELGVDPVDIQVWGILSSFYIQPS</sequence>
<dbReference type="Gene3D" id="3.90.79.10">
    <property type="entry name" value="Nucleoside Triphosphate Pyrophosphohydrolase"/>
    <property type="match status" value="1"/>
</dbReference>
<dbReference type="InterPro" id="IPR045121">
    <property type="entry name" value="CoAse"/>
</dbReference>
<keyword evidence="5" id="KW-0460">Magnesium</keyword>
<keyword evidence="3" id="KW-0479">Metal-binding</keyword>
<dbReference type="PANTHER" id="PTHR12992:SF11">
    <property type="entry name" value="MITOCHONDRIAL COENZYME A DIPHOSPHATASE NUDT8"/>
    <property type="match status" value="1"/>
</dbReference>
<comment type="cofactor">
    <cofactor evidence="1">
        <name>Mn(2+)</name>
        <dbReference type="ChEBI" id="CHEBI:29035"/>
    </cofactor>
</comment>
<dbReference type="PANTHER" id="PTHR12992">
    <property type="entry name" value="NUDIX HYDROLASE"/>
    <property type="match status" value="1"/>
</dbReference>
<gene>
    <name evidence="8" type="ORF">SE17_19605</name>
</gene>
<dbReference type="Proteomes" id="UP000050509">
    <property type="component" value="Unassembled WGS sequence"/>
</dbReference>
<dbReference type="InterPro" id="IPR000086">
    <property type="entry name" value="NUDIX_hydrolase_dom"/>
</dbReference>
<evidence type="ECO:0000259" key="7">
    <source>
        <dbReference type="PROSITE" id="PS51462"/>
    </source>
</evidence>
<dbReference type="InterPro" id="IPR015797">
    <property type="entry name" value="NUDIX_hydrolase-like_dom_sf"/>
</dbReference>
<evidence type="ECO:0000256" key="4">
    <source>
        <dbReference type="ARBA" id="ARBA00022801"/>
    </source>
</evidence>
<dbReference type="GO" id="GO:0010945">
    <property type="term" value="F:coenzyme A diphosphatase activity"/>
    <property type="evidence" value="ECO:0007669"/>
    <property type="project" value="InterPro"/>
</dbReference>
<dbReference type="CDD" id="cd03426">
    <property type="entry name" value="NUDIX_CoAse_Nudt7"/>
    <property type="match status" value="1"/>
</dbReference>
<evidence type="ECO:0000256" key="3">
    <source>
        <dbReference type="ARBA" id="ARBA00022723"/>
    </source>
</evidence>
<dbReference type="SUPFAM" id="SSF55811">
    <property type="entry name" value="Nudix"/>
    <property type="match status" value="1"/>
</dbReference>
<evidence type="ECO:0000256" key="1">
    <source>
        <dbReference type="ARBA" id="ARBA00001936"/>
    </source>
</evidence>
<feature type="non-terminal residue" evidence="8">
    <location>
        <position position="138"/>
    </location>
</feature>
<keyword evidence="9" id="KW-1185">Reference proteome</keyword>
<feature type="domain" description="Nudix hydrolase" evidence="7">
    <location>
        <begin position="57"/>
        <end position="138"/>
    </location>
</feature>
<dbReference type="GO" id="GO:0046872">
    <property type="term" value="F:metal ion binding"/>
    <property type="evidence" value="ECO:0007669"/>
    <property type="project" value="UniProtKB-KW"/>
</dbReference>
<reference evidence="8 9" key="1">
    <citation type="submission" date="2015-09" db="EMBL/GenBank/DDBJ databases">
        <title>Draft genome sequence of Kouleothrix aurantiaca JCM 19913.</title>
        <authorList>
            <person name="Hemp J."/>
        </authorList>
    </citation>
    <scope>NUCLEOTIDE SEQUENCE [LARGE SCALE GENOMIC DNA]</scope>
    <source>
        <strain evidence="8 9">COM-B</strain>
    </source>
</reference>
<comment type="cofactor">
    <cofactor evidence="2">
        <name>Mg(2+)</name>
        <dbReference type="ChEBI" id="CHEBI:18420"/>
    </cofactor>
</comment>
<dbReference type="AlphaFoldDB" id="A0A0P9FF93"/>
<dbReference type="PROSITE" id="PS51462">
    <property type="entry name" value="NUDIX"/>
    <property type="match status" value="1"/>
</dbReference>
<accession>A0A0P9FF93</accession>
<keyword evidence="6" id="KW-0464">Manganese</keyword>
<name>A0A0P9FF93_9CHLR</name>
<evidence type="ECO:0000313" key="9">
    <source>
        <dbReference type="Proteomes" id="UP000050509"/>
    </source>
</evidence>
<keyword evidence="4" id="KW-0378">Hydrolase</keyword>
<dbReference type="EMBL" id="LJCR01000802">
    <property type="protein sequence ID" value="KPV51720.1"/>
    <property type="molecule type" value="Genomic_DNA"/>
</dbReference>
<proteinExistence type="predicted"/>
<evidence type="ECO:0000256" key="2">
    <source>
        <dbReference type="ARBA" id="ARBA00001946"/>
    </source>
</evidence>
<evidence type="ECO:0000256" key="5">
    <source>
        <dbReference type="ARBA" id="ARBA00022842"/>
    </source>
</evidence>
<dbReference type="Pfam" id="PF00293">
    <property type="entry name" value="NUDIX"/>
    <property type="match status" value="1"/>
</dbReference>
<evidence type="ECO:0000313" key="8">
    <source>
        <dbReference type="EMBL" id="KPV51720.1"/>
    </source>
</evidence>